<keyword evidence="1" id="KW-0472">Membrane</keyword>
<dbReference type="AlphaFoldDB" id="A0A9R1CVW4"/>
<reference evidence="2" key="1">
    <citation type="journal article" date="2022" name="Int. J. Syst. Evol. Microbiol.">
        <title>Prevotella lacticifex sp. nov., isolated from the rumen of cows.</title>
        <authorList>
            <person name="Shinkai T."/>
            <person name="Ikeyama N."/>
            <person name="Kumagai M."/>
            <person name="Ohmori H."/>
            <person name="Sakamoto M."/>
            <person name="Ohkuma M."/>
            <person name="Mitsumori M."/>
        </authorList>
    </citation>
    <scope>NUCLEOTIDE SEQUENCE</scope>
    <source>
        <strain evidence="2">R5076</strain>
    </source>
</reference>
<sequence>MSEKDKDQIDSHVSENPSIVDINKVIDGIKDPKQRSIIAHAFSAMVERKTFSGPLPAPEDFKAYQDVMADAPERILTMAEKQMAHRFECEKKIIDSRIRESRIGQIMAFIIAIFSIGIVCFLGYKGHDWLAGSITAIIVGLASIFLFKKSKEEEKDDAENS</sequence>
<name>A0A9R1CVW4_9BACT</name>
<protein>
    <recommendedName>
        <fullName evidence="4">DUF2335 domain-containing protein</fullName>
    </recommendedName>
</protein>
<evidence type="ECO:0000313" key="2">
    <source>
        <dbReference type="EMBL" id="GJG57214.1"/>
    </source>
</evidence>
<proteinExistence type="predicted"/>
<evidence type="ECO:0000313" key="3">
    <source>
        <dbReference type="Proteomes" id="UP000825483"/>
    </source>
</evidence>
<dbReference type="EMBL" id="BPUB01000001">
    <property type="protein sequence ID" value="GJG57214.1"/>
    <property type="molecule type" value="Genomic_DNA"/>
</dbReference>
<dbReference type="InterPro" id="IPR019284">
    <property type="entry name" value="RP532"/>
</dbReference>
<dbReference type="Pfam" id="PF10097">
    <property type="entry name" value="DUF2335"/>
    <property type="match status" value="1"/>
</dbReference>
<dbReference type="GeneID" id="72468122"/>
<gene>
    <name evidence="2" type="ORF">PRLR5076_00650</name>
</gene>
<organism evidence="2 3">
    <name type="scientific">Prevotella lacticifex</name>
    <dbReference type="NCBI Taxonomy" id="2854755"/>
    <lineage>
        <taxon>Bacteria</taxon>
        <taxon>Pseudomonadati</taxon>
        <taxon>Bacteroidota</taxon>
        <taxon>Bacteroidia</taxon>
        <taxon>Bacteroidales</taxon>
        <taxon>Prevotellaceae</taxon>
        <taxon>Prevotella</taxon>
    </lineage>
</organism>
<feature type="transmembrane region" description="Helical" evidence="1">
    <location>
        <begin position="106"/>
        <end position="124"/>
    </location>
</feature>
<evidence type="ECO:0000256" key="1">
    <source>
        <dbReference type="SAM" id="Phobius"/>
    </source>
</evidence>
<evidence type="ECO:0008006" key="4">
    <source>
        <dbReference type="Google" id="ProtNLM"/>
    </source>
</evidence>
<comment type="caution">
    <text evidence="2">The sequence shown here is derived from an EMBL/GenBank/DDBJ whole genome shotgun (WGS) entry which is preliminary data.</text>
</comment>
<dbReference type="RefSeq" id="WP_223927450.1">
    <property type="nucleotide sequence ID" value="NZ_BPTU01000003.1"/>
</dbReference>
<accession>A0A9R1CVW4</accession>
<keyword evidence="1" id="KW-0812">Transmembrane</keyword>
<keyword evidence="1" id="KW-1133">Transmembrane helix</keyword>
<keyword evidence="3" id="KW-1185">Reference proteome</keyword>
<feature type="transmembrane region" description="Helical" evidence="1">
    <location>
        <begin position="130"/>
        <end position="147"/>
    </location>
</feature>
<dbReference type="Proteomes" id="UP000825483">
    <property type="component" value="Unassembled WGS sequence"/>
</dbReference>